<feature type="region of interest" description="Disordered" evidence="1">
    <location>
        <begin position="1"/>
        <end position="26"/>
    </location>
</feature>
<dbReference type="Gene3D" id="1.20.1260.10">
    <property type="match status" value="1"/>
</dbReference>
<accession>A0ABV8IVE2</accession>
<evidence type="ECO:0000256" key="1">
    <source>
        <dbReference type="SAM" id="MobiDB-lite"/>
    </source>
</evidence>
<sequence length="176" mass="18664">MGLSASPATAAPARAEAGRHPVATGRPVSPEAEFLIAAHQGNLAQIAAGKLAVRKSENPAVRKLGKRFASYHKKLDAQVKQAAEALDVRLPKEPNSEQLGLAEQYRNAAAADFDKLFIDTQLTAYEHAAKLARIVLAVSSDPSITEIVTAAGPVIEKNRVALTAARDELAGEQPRQ</sequence>
<dbReference type="Pfam" id="PF13628">
    <property type="entry name" value="DUF4142"/>
    <property type="match status" value="1"/>
</dbReference>
<dbReference type="InterPro" id="IPR012347">
    <property type="entry name" value="Ferritin-like"/>
</dbReference>
<keyword evidence="4" id="KW-1185">Reference proteome</keyword>
<dbReference type="InterPro" id="IPR025419">
    <property type="entry name" value="DUF4142"/>
</dbReference>
<comment type="caution">
    <text evidence="3">The sequence shown here is derived from an EMBL/GenBank/DDBJ whole genome shotgun (WGS) entry which is preliminary data.</text>
</comment>
<proteinExistence type="predicted"/>
<dbReference type="EMBL" id="JBHSBL010000012">
    <property type="protein sequence ID" value="MFC4065760.1"/>
    <property type="molecule type" value="Genomic_DNA"/>
</dbReference>
<evidence type="ECO:0000313" key="4">
    <source>
        <dbReference type="Proteomes" id="UP001595867"/>
    </source>
</evidence>
<dbReference type="Proteomes" id="UP001595867">
    <property type="component" value="Unassembled WGS sequence"/>
</dbReference>
<evidence type="ECO:0000259" key="2">
    <source>
        <dbReference type="Pfam" id="PF13628"/>
    </source>
</evidence>
<feature type="compositionally biased region" description="Low complexity" evidence="1">
    <location>
        <begin position="1"/>
        <end position="15"/>
    </location>
</feature>
<feature type="domain" description="DUF4142" evidence="2">
    <location>
        <begin position="31"/>
        <end position="158"/>
    </location>
</feature>
<dbReference type="PANTHER" id="PTHR38593">
    <property type="entry name" value="BLR2558 PROTEIN"/>
    <property type="match status" value="1"/>
</dbReference>
<dbReference type="RefSeq" id="WP_378066760.1">
    <property type="nucleotide sequence ID" value="NZ_JBHSBL010000012.1"/>
</dbReference>
<dbReference type="PANTHER" id="PTHR38593:SF1">
    <property type="entry name" value="BLR2558 PROTEIN"/>
    <property type="match status" value="1"/>
</dbReference>
<protein>
    <submittedName>
        <fullName evidence="3">DUF4142 domain-containing protein</fullName>
    </submittedName>
</protein>
<organism evidence="3 4">
    <name type="scientific">Actinoplanes subglobosus</name>
    <dbReference type="NCBI Taxonomy" id="1547892"/>
    <lineage>
        <taxon>Bacteria</taxon>
        <taxon>Bacillati</taxon>
        <taxon>Actinomycetota</taxon>
        <taxon>Actinomycetes</taxon>
        <taxon>Micromonosporales</taxon>
        <taxon>Micromonosporaceae</taxon>
        <taxon>Actinoplanes</taxon>
    </lineage>
</organism>
<gene>
    <name evidence="3" type="ORF">ACFO0C_12535</name>
</gene>
<reference evidence="4" key="1">
    <citation type="journal article" date="2019" name="Int. J. Syst. Evol. Microbiol.">
        <title>The Global Catalogue of Microorganisms (GCM) 10K type strain sequencing project: providing services to taxonomists for standard genome sequencing and annotation.</title>
        <authorList>
            <consortium name="The Broad Institute Genomics Platform"/>
            <consortium name="The Broad Institute Genome Sequencing Center for Infectious Disease"/>
            <person name="Wu L."/>
            <person name="Ma J."/>
        </authorList>
    </citation>
    <scope>NUCLEOTIDE SEQUENCE [LARGE SCALE GENOMIC DNA]</scope>
    <source>
        <strain evidence="4">TBRC 5832</strain>
    </source>
</reference>
<name>A0ABV8IVE2_9ACTN</name>
<evidence type="ECO:0000313" key="3">
    <source>
        <dbReference type="EMBL" id="MFC4065760.1"/>
    </source>
</evidence>